<protein>
    <submittedName>
        <fullName evidence="1 3">Uncharacterized protein</fullName>
    </submittedName>
</protein>
<evidence type="ECO:0000313" key="1">
    <source>
        <dbReference type="EMBL" id="VDK27036.1"/>
    </source>
</evidence>
<dbReference type="Proteomes" id="UP000271098">
    <property type="component" value="Unassembled WGS sequence"/>
</dbReference>
<dbReference type="AlphaFoldDB" id="A0A183CU60"/>
<name>A0A183CU60_9BILA</name>
<keyword evidence="2" id="KW-1185">Reference proteome</keyword>
<organism evidence="3">
    <name type="scientific">Gongylonema pulchrum</name>
    <dbReference type="NCBI Taxonomy" id="637853"/>
    <lineage>
        <taxon>Eukaryota</taxon>
        <taxon>Metazoa</taxon>
        <taxon>Ecdysozoa</taxon>
        <taxon>Nematoda</taxon>
        <taxon>Chromadorea</taxon>
        <taxon>Rhabditida</taxon>
        <taxon>Spirurina</taxon>
        <taxon>Spiruromorpha</taxon>
        <taxon>Spiruroidea</taxon>
        <taxon>Gongylonematidae</taxon>
        <taxon>Gongylonema</taxon>
    </lineage>
</organism>
<reference evidence="1 2" key="2">
    <citation type="submission" date="2018-11" db="EMBL/GenBank/DDBJ databases">
        <authorList>
            <consortium name="Pathogen Informatics"/>
        </authorList>
    </citation>
    <scope>NUCLEOTIDE SEQUENCE [LARGE SCALE GENOMIC DNA]</scope>
</reference>
<dbReference type="EMBL" id="UYRT01000001">
    <property type="protein sequence ID" value="VDK27036.1"/>
    <property type="molecule type" value="Genomic_DNA"/>
</dbReference>
<reference evidence="3" key="1">
    <citation type="submission" date="2016-06" db="UniProtKB">
        <authorList>
            <consortium name="WormBaseParasite"/>
        </authorList>
    </citation>
    <scope>IDENTIFICATION</scope>
</reference>
<evidence type="ECO:0000313" key="2">
    <source>
        <dbReference type="Proteomes" id="UP000271098"/>
    </source>
</evidence>
<gene>
    <name evidence="1" type="ORF">GPUH_LOCUS1</name>
</gene>
<accession>A0A183CU60</accession>
<sequence length="85" mass="9423">MFRASCGSWESKIGCEERLKHSYRYAIIECVVRSSRVVAPPPAAACAHLSSRQCPPRYCSSPQLIGQLSSELYRIGSPTGRSNNY</sequence>
<evidence type="ECO:0000313" key="3">
    <source>
        <dbReference type="WBParaSite" id="GPUH_0000000001-mRNA-1"/>
    </source>
</evidence>
<dbReference type="WBParaSite" id="GPUH_0000000001-mRNA-1">
    <property type="protein sequence ID" value="GPUH_0000000001-mRNA-1"/>
    <property type="gene ID" value="GPUH_0000000001"/>
</dbReference>
<proteinExistence type="predicted"/>